<name>A0AAW2HCS9_9NEOP</name>
<evidence type="ECO:0000256" key="2">
    <source>
        <dbReference type="ARBA" id="ARBA00010791"/>
    </source>
</evidence>
<dbReference type="InterPro" id="IPR008271">
    <property type="entry name" value="Ser/Thr_kinase_AS"/>
</dbReference>
<dbReference type="Gene3D" id="1.10.510.10">
    <property type="entry name" value="Transferase(Phosphotransferase) domain 1"/>
    <property type="match status" value="1"/>
</dbReference>
<evidence type="ECO:0000256" key="8">
    <source>
        <dbReference type="ARBA" id="ARBA00022777"/>
    </source>
</evidence>
<protein>
    <recommendedName>
        <fullName evidence="3">non-specific serine/threonine protein kinase</fullName>
        <ecNumber evidence="3">2.7.11.1</ecNumber>
    </recommendedName>
</protein>
<comment type="catalytic activity">
    <reaction evidence="12">
        <text>L-threonyl-[protein] + ATP = O-phospho-L-threonyl-[protein] + ADP + H(+)</text>
        <dbReference type="Rhea" id="RHEA:46608"/>
        <dbReference type="Rhea" id="RHEA-COMP:11060"/>
        <dbReference type="Rhea" id="RHEA-COMP:11605"/>
        <dbReference type="ChEBI" id="CHEBI:15378"/>
        <dbReference type="ChEBI" id="CHEBI:30013"/>
        <dbReference type="ChEBI" id="CHEBI:30616"/>
        <dbReference type="ChEBI" id="CHEBI:61977"/>
        <dbReference type="ChEBI" id="CHEBI:456216"/>
        <dbReference type="EC" id="2.7.11.1"/>
    </reaction>
</comment>
<dbReference type="SMART" id="SM00220">
    <property type="entry name" value="S_TKc"/>
    <property type="match status" value="1"/>
</dbReference>
<keyword evidence="7" id="KW-0227">DNA damage</keyword>
<evidence type="ECO:0000256" key="7">
    <source>
        <dbReference type="ARBA" id="ARBA00022763"/>
    </source>
</evidence>
<dbReference type="InterPro" id="IPR000719">
    <property type="entry name" value="Prot_kinase_dom"/>
</dbReference>
<proteinExistence type="inferred from homology"/>
<accession>A0AAW2HCS9</accession>
<evidence type="ECO:0000256" key="12">
    <source>
        <dbReference type="ARBA" id="ARBA00047899"/>
    </source>
</evidence>
<evidence type="ECO:0000256" key="1">
    <source>
        <dbReference type="ARBA" id="ARBA00004123"/>
    </source>
</evidence>
<dbReference type="InterPro" id="IPR011009">
    <property type="entry name" value="Kinase-like_dom_sf"/>
</dbReference>
<dbReference type="FunFam" id="1.10.510.10:FF:000301">
    <property type="entry name" value="Serine/threonine-protein kinase Chk1"/>
    <property type="match status" value="1"/>
</dbReference>
<dbReference type="EC" id="2.7.11.1" evidence="3"/>
<dbReference type="InterPro" id="IPR017441">
    <property type="entry name" value="Protein_kinase_ATP_BS"/>
</dbReference>
<evidence type="ECO:0000256" key="13">
    <source>
        <dbReference type="ARBA" id="ARBA00048679"/>
    </source>
</evidence>
<dbReference type="GO" id="GO:0005524">
    <property type="term" value="F:ATP binding"/>
    <property type="evidence" value="ECO:0007669"/>
    <property type="project" value="UniProtKB-UniRule"/>
</dbReference>
<dbReference type="GO" id="GO:0005737">
    <property type="term" value="C:cytoplasm"/>
    <property type="evidence" value="ECO:0007669"/>
    <property type="project" value="TreeGrafter"/>
</dbReference>
<evidence type="ECO:0000256" key="15">
    <source>
        <dbReference type="RuleBase" id="RU000304"/>
    </source>
</evidence>
<dbReference type="GO" id="GO:0004674">
    <property type="term" value="F:protein serine/threonine kinase activity"/>
    <property type="evidence" value="ECO:0007669"/>
    <property type="project" value="UniProtKB-KW"/>
</dbReference>
<keyword evidence="9 14" id="KW-0067">ATP-binding</keyword>
<dbReference type="EMBL" id="JARGDH010000005">
    <property type="protein sequence ID" value="KAL0267433.1"/>
    <property type="molecule type" value="Genomic_DNA"/>
</dbReference>
<comment type="subcellular location">
    <subcellularLocation>
        <location evidence="1">Nucleus</location>
    </subcellularLocation>
</comment>
<dbReference type="SUPFAM" id="SSF56112">
    <property type="entry name" value="Protein kinase-like (PK-like)"/>
    <property type="match status" value="1"/>
</dbReference>
<gene>
    <name evidence="17" type="ORF">PYX00_009706</name>
</gene>
<evidence type="ECO:0000256" key="5">
    <source>
        <dbReference type="ARBA" id="ARBA00022679"/>
    </source>
</evidence>
<comment type="caution">
    <text evidence="17">The sequence shown here is derived from an EMBL/GenBank/DDBJ whole genome shotgun (WGS) entry which is preliminary data.</text>
</comment>
<dbReference type="PROSITE" id="PS50011">
    <property type="entry name" value="PROTEIN_KINASE_DOM"/>
    <property type="match status" value="1"/>
</dbReference>
<reference evidence="17" key="1">
    <citation type="journal article" date="2024" name="Gigascience">
        <title>Chromosome-level genome of the poultry shaft louse Menopon gallinae provides insight into the host-switching and adaptive evolution of parasitic lice.</title>
        <authorList>
            <person name="Xu Y."/>
            <person name="Ma L."/>
            <person name="Liu S."/>
            <person name="Liang Y."/>
            <person name="Liu Q."/>
            <person name="He Z."/>
            <person name="Tian L."/>
            <person name="Duan Y."/>
            <person name="Cai W."/>
            <person name="Li H."/>
            <person name="Song F."/>
        </authorList>
    </citation>
    <scope>NUCLEOTIDE SEQUENCE</scope>
    <source>
        <strain evidence="17">Cailab_2023a</strain>
    </source>
</reference>
<feature type="domain" description="Protein kinase" evidence="16">
    <location>
        <begin position="9"/>
        <end position="264"/>
    </location>
</feature>
<dbReference type="PROSITE" id="PS00107">
    <property type="entry name" value="PROTEIN_KINASE_ATP"/>
    <property type="match status" value="1"/>
</dbReference>
<keyword evidence="8" id="KW-0418">Kinase</keyword>
<dbReference type="GO" id="GO:0033314">
    <property type="term" value="P:mitotic DNA replication checkpoint signaling"/>
    <property type="evidence" value="ECO:0007669"/>
    <property type="project" value="UniProtKB-ARBA"/>
</dbReference>
<dbReference type="PANTHER" id="PTHR24346">
    <property type="entry name" value="MAP/MICROTUBULE AFFINITY-REGULATING KINASE"/>
    <property type="match status" value="1"/>
</dbReference>
<comment type="similarity">
    <text evidence="2">Belongs to the protein kinase superfamily. CAMK Ser/Thr protein kinase family. NIM1 subfamily.</text>
</comment>
<evidence type="ECO:0000256" key="9">
    <source>
        <dbReference type="ARBA" id="ARBA00022840"/>
    </source>
</evidence>
<dbReference type="PANTHER" id="PTHR24346:SF107">
    <property type="entry name" value="SERINE_THREONINE-PROTEIN KINASE CHK1"/>
    <property type="match status" value="1"/>
</dbReference>
<keyword evidence="10" id="KW-0539">Nucleus</keyword>
<keyword evidence="5" id="KW-0808">Transferase</keyword>
<evidence type="ECO:0000256" key="3">
    <source>
        <dbReference type="ARBA" id="ARBA00012513"/>
    </source>
</evidence>
<dbReference type="PROSITE" id="PS00108">
    <property type="entry name" value="PROTEIN_KINASE_ST"/>
    <property type="match status" value="1"/>
</dbReference>
<dbReference type="Gene3D" id="3.30.310.80">
    <property type="entry name" value="Kinase associated domain 1, KA1"/>
    <property type="match status" value="1"/>
</dbReference>
<evidence type="ECO:0000256" key="14">
    <source>
        <dbReference type="PROSITE-ProRule" id="PRU10141"/>
    </source>
</evidence>
<dbReference type="AlphaFoldDB" id="A0AAW2HCS9"/>
<evidence type="ECO:0000256" key="4">
    <source>
        <dbReference type="ARBA" id="ARBA00022527"/>
    </source>
</evidence>
<evidence type="ECO:0000256" key="11">
    <source>
        <dbReference type="ARBA" id="ARBA00023306"/>
    </source>
</evidence>
<dbReference type="Gene3D" id="3.30.200.20">
    <property type="entry name" value="Phosphorylase Kinase, domain 1"/>
    <property type="match status" value="1"/>
</dbReference>
<comment type="catalytic activity">
    <reaction evidence="13">
        <text>L-seryl-[protein] + ATP = O-phospho-L-seryl-[protein] + ADP + H(+)</text>
        <dbReference type="Rhea" id="RHEA:17989"/>
        <dbReference type="Rhea" id="RHEA-COMP:9863"/>
        <dbReference type="Rhea" id="RHEA-COMP:11604"/>
        <dbReference type="ChEBI" id="CHEBI:15378"/>
        <dbReference type="ChEBI" id="CHEBI:29999"/>
        <dbReference type="ChEBI" id="CHEBI:30616"/>
        <dbReference type="ChEBI" id="CHEBI:83421"/>
        <dbReference type="ChEBI" id="CHEBI:456216"/>
        <dbReference type="EC" id="2.7.11.1"/>
    </reaction>
</comment>
<keyword evidence="6 14" id="KW-0547">Nucleotide-binding</keyword>
<dbReference type="GO" id="GO:0005634">
    <property type="term" value="C:nucleus"/>
    <property type="evidence" value="ECO:0007669"/>
    <property type="project" value="UniProtKB-SubCell"/>
</dbReference>
<feature type="binding site" evidence="14">
    <location>
        <position position="38"/>
    </location>
    <ligand>
        <name>ATP</name>
        <dbReference type="ChEBI" id="CHEBI:30616"/>
    </ligand>
</feature>
<keyword evidence="11" id="KW-0131">Cell cycle</keyword>
<evidence type="ECO:0000256" key="6">
    <source>
        <dbReference type="ARBA" id="ARBA00022741"/>
    </source>
</evidence>
<dbReference type="GO" id="GO:0006974">
    <property type="term" value="P:DNA damage response"/>
    <property type="evidence" value="ECO:0007669"/>
    <property type="project" value="UniProtKB-KW"/>
</dbReference>
<sequence length="459" mass="52217">MTAHFVDGWTIAQVLGEGAFGEVKLLVNDETQDVLAVKIINTLLHPNAKDLIRKEVAIHRALCHPHIIKYFGHRSESSFEYIFLEYASGGELFNKIEPDIGMKISEAQKYFVQLMSGVNYLHERGVSHRDIKPENILLDDNDNVKISDFGMATLFRKRGVERLLDKKCGTKPYVAPEVFLRPYRACPADIWSCGVVLVAMLAGELPWDSPCLNCPEYVMWKNNEIIHSPWNKLDTKTLSFLRKILCPVPDKRITVAQILKHRWCGTAFQTDSVVNLKHRHAGKRSPSDEINEDLCHNCFTQPLPTVTSGRHDQKVHNEVSASEERVFCFSQPTHLDDLLLSSQLHTTQATTLNNYQKLIRRMTRFFVTSDVESAINRVSGILESLGCSWKQGPPAIITFSTIDRRKNILVFKANVIEMNGNVLMDFRLSRGCGLEFKKLFLKTKEKLGDLVMKGPISWH</sequence>
<evidence type="ECO:0000256" key="10">
    <source>
        <dbReference type="ARBA" id="ARBA00023242"/>
    </source>
</evidence>
<evidence type="ECO:0000259" key="16">
    <source>
        <dbReference type="PROSITE" id="PS50011"/>
    </source>
</evidence>
<dbReference type="Pfam" id="PF00069">
    <property type="entry name" value="Pkinase"/>
    <property type="match status" value="1"/>
</dbReference>
<keyword evidence="4 15" id="KW-0723">Serine/threonine-protein kinase</keyword>
<evidence type="ECO:0000313" key="17">
    <source>
        <dbReference type="EMBL" id="KAL0267433.1"/>
    </source>
</evidence>
<organism evidence="17">
    <name type="scientific">Menopon gallinae</name>
    <name type="common">poultry shaft louse</name>
    <dbReference type="NCBI Taxonomy" id="328185"/>
    <lineage>
        <taxon>Eukaryota</taxon>
        <taxon>Metazoa</taxon>
        <taxon>Ecdysozoa</taxon>
        <taxon>Arthropoda</taxon>
        <taxon>Hexapoda</taxon>
        <taxon>Insecta</taxon>
        <taxon>Pterygota</taxon>
        <taxon>Neoptera</taxon>
        <taxon>Paraneoptera</taxon>
        <taxon>Psocodea</taxon>
        <taxon>Troctomorpha</taxon>
        <taxon>Phthiraptera</taxon>
        <taxon>Amblycera</taxon>
        <taxon>Menoponidae</taxon>
        <taxon>Menopon</taxon>
    </lineage>
</organism>
<dbReference type="FunFam" id="3.30.200.20:FF:000229">
    <property type="entry name" value="Serine/threonine-protein kinase Chk1"/>
    <property type="match status" value="1"/>
</dbReference>